<dbReference type="PROSITE" id="PS00690">
    <property type="entry name" value="DEAH_ATP_HELICASE"/>
    <property type="match status" value="1"/>
</dbReference>
<keyword evidence="9" id="KW-1185">Reference proteome</keyword>
<dbReference type="AlphaFoldDB" id="A0A0N4U5N4"/>
<dbReference type="GO" id="GO:0016787">
    <property type="term" value="F:hydrolase activity"/>
    <property type="evidence" value="ECO:0007669"/>
    <property type="project" value="UniProtKB-KW"/>
</dbReference>
<feature type="domain" description="Helicase C-terminal" evidence="6">
    <location>
        <begin position="211"/>
        <end position="374"/>
    </location>
</feature>
<dbReference type="Pfam" id="PF00271">
    <property type="entry name" value="Helicase_C"/>
    <property type="match status" value="1"/>
</dbReference>
<proteinExistence type="predicted"/>
<dbReference type="FunFam" id="3.40.50.300:FF:001760">
    <property type="entry name" value="ATP-dependent RNA helicase"/>
    <property type="match status" value="1"/>
</dbReference>
<dbReference type="InterPro" id="IPR002464">
    <property type="entry name" value="DNA/RNA_helicase_DEAH_CS"/>
</dbReference>
<dbReference type="SMART" id="SM00490">
    <property type="entry name" value="HELICc"/>
    <property type="match status" value="1"/>
</dbReference>
<keyword evidence="4" id="KW-0472">Membrane</keyword>
<evidence type="ECO:0000313" key="10">
    <source>
        <dbReference type="WBParaSite" id="DME_0000216901-mRNA-1"/>
    </source>
</evidence>
<keyword evidence="3" id="KW-0067">ATP-binding</keyword>
<evidence type="ECO:0000259" key="5">
    <source>
        <dbReference type="PROSITE" id="PS51192"/>
    </source>
</evidence>
<name>A0A0N4U5N4_DRAME</name>
<dbReference type="GO" id="GO:0004386">
    <property type="term" value="F:helicase activity"/>
    <property type="evidence" value="ECO:0007669"/>
    <property type="project" value="TreeGrafter"/>
</dbReference>
<keyword evidence="2" id="KW-0378">Hydrolase</keyword>
<dbReference type="PROSITE" id="PS51192">
    <property type="entry name" value="HELICASE_ATP_BIND_1"/>
    <property type="match status" value="1"/>
</dbReference>
<accession>A0A0N4U5N4</accession>
<organism evidence="8 10">
    <name type="scientific">Dracunculus medinensis</name>
    <name type="common">Guinea worm</name>
    <dbReference type="NCBI Taxonomy" id="318479"/>
    <lineage>
        <taxon>Eukaryota</taxon>
        <taxon>Metazoa</taxon>
        <taxon>Ecdysozoa</taxon>
        <taxon>Nematoda</taxon>
        <taxon>Chromadorea</taxon>
        <taxon>Rhabditida</taxon>
        <taxon>Spirurina</taxon>
        <taxon>Dracunculoidea</taxon>
        <taxon>Dracunculidae</taxon>
        <taxon>Dracunculus</taxon>
    </lineage>
</organism>
<dbReference type="WBParaSite" id="DME_0000216901-mRNA-1">
    <property type="protein sequence ID" value="DME_0000216901-mRNA-1"/>
    <property type="gene ID" value="DME_0000216901"/>
</dbReference>
<dbReference type="STRING" id="318479.A0A0N4U5N4"/>
<dbReference type="GO" id="GO:0003723">
    <property type="term" value="F:RNA binding"/>
    <property type="evidence" value="ECO:0007669"/>
    <property type="project" value="TreeGrafter"/>
</dbReference>
<evidence type="ECO:0000256" key="4">
    <source>
        <dbReference type="SAM" id="Phobius"/>
    </source>
</evidence>
<reference evidence="7 9" key="2">
    <citation type="submission" date="2018-11" db="EMBL/GenBank/DDBJ databases">
        <authorList>
            <consortium name="Pathogen Informatics"/>
        </authorList>
    </citation>
    <scope>NUCLEOTIDE SEQUENCE [LARGE SCALE GENOMIC DNA]</scope>
</reference>
<dbReference type="InterPro" id="IPR027417">
    <property type="entry name" value="P-loop_NTPase"/>
</dbReference>
<dbReference type="PROSITE" id="PS51194">
    <property type="entry name" value="HELICASE_CTER"/>
    <property type="match status" value="1"/>
</dbReference>
<dbReference type="Gene3D" id="3.40.50.300">
    <property type="entry name" value="P-loop containing nucleotide triphosphate hydrolases"/>
    <property type="match status" value="2"/>
</dbReference>
<feature type="transmembrane region" description="Helical" evidence="4">
    <location>
        <begin position="552"/>
        <end position="575"/>
    </location>
</feature>
<dbReference type="Proteomes" id="UP000274756">
    <property type="component" value="Unassembled WGS sequence"/>
</dbReference>
<evidence type="ECO:0000259" key="6">
    <source>
        <dbReference type="PROSITE" id="PS51194"/>
    </source>
</evidence>
<feature type="transmembrane region" description="Helical" evidence="4">
    <location>
        <begin position="596"/>
        <end position="619"/>
    </location>
</feature>
<gene>
    <name evidence="7" type="ORF">DME_LOCUS6529</name>
</gene>
<dbReference type="OrthoDB" id="5600252at2759"/>
<dbReference type="PANTHER" id="PTHR18934:SF213">
    <property type="entry name" value="3'-5' RNA HELICASE YTHDC2"/>
    <property type="match status" value="1"/>
</dbReference>
<dbReference type="SMART" id="SM00847">
    <property type="entry name" value="HA2"/>
    <property type="match status" value="1"/>
</dbReference>
<reference evidence="10" key="1">
    <citation type="submission" date="2017-02" db="UniProtKB">
        <authorList>
            <consortium name="WormBaseParasite"/>
        </authorList>
    </citation>
    <scope>IDENTIFICATION</scope>
</reference>
<protein>
    <submittedName>
        <fullName evidence="10">ATP-dependent RNA helicase DHX36</fullName>
    </submittedName>
</protein>
<dbReference type="InterPro" id="IPR001650">
    <property type="entry name" value="Helicase_C-like"/>
</dbReference>
<evidence type="ECO:0000313" key="8">
    <source>
        <dbReference type="Proteomes" id="UP000038040"/>
    </source>
</evidence>
<evidence type="ECO:0000313" key="7">
    <source>
        <dbReference type="EMBL" id="VDN56556.1"/>
    </source>
</evidence>
<evidence type="ECO:0000256" key="2">
    <source>
        <dbReference type="ARBA" id="ARBA00022801"/>
    </source>
</evidence>
<dbReference type="SMART" id="SM00487">
    <property type="entry name" value="DEXDc"/>
    <property type="match status" value="1"/>
</dbReference>
<evidence type="ECO:0000256" key="1">
    <source>
        <dbReference type="ARBA" id="ARBA00022741"/>
    </source>
</evidence>
<dbReference type="GO" id="GO:0005524">
    <property type="term" value="F:ATP binding"/>
    <property type="evidence" value="ECO:0007669"/>
    <property type="project" value="UniProtKB-KW"/>
</dbReference>
<keyword evidence="4" id="KW-0812">Transmembrane</keyword>
<dbReference type="Pfam" id="PF21010">
    <property type="entry name" value="HA2_C"/>
    <property type="match status" value="1"/>
</dbReference>
<dbReference type="CDD" id="cd17917">
    <property type="entry name" value="DEXHc_RHA-like"/>
    <property type="match status" value="1"/>
</dbReference>
<dbReference type="CDD" id="cd18791">
    <property type="entry name" value="SF2_C_RHA"/>
    <property type="match status" value="1"/>
</dbReference>
<sequence length="636" mass="72488">MLIPPSTTIDHTSQAQQFRTSLPAYKMRKQIIQTIRDNQVTIITGGTGCGKTTQVPQFILEDAASRQQPIRIFCTQPRRLPAVAVANRVAMERNEKLGATVGYHIRLEQKTSKSTILTYSTSGVLLRLLANETAFKNISHIILDEIHEREQKTDFILITLRKALKERNDLKIVLMSATLGENQELFSTYFGKIAFGFVNIPSDLFRVDVLHLPEILALTSYQPRSYFGRTPRSLNDRNLAVYNRKLFVYPLHSQIGNQDQLKIFDPVPRNCRKVILSTNIAEASLTIDDVVFVIDCGKVKEKVYDHSSRISELKVVWIAKSNAQQRTGRAGRCRNGYCFRLYTTDDYDRMSTTQAPEMQRIAIHEVCLHAKMFSPRNTTVHHFLSLAPEPPLSQSVEKSLEFLEILGALFQSSSVNHANFDGRNKVESELTDLGFHIARLPLDPQLARLLLFGVALKCLDPVITLVAVLSYRDPSAREIFAENHCSDHLALMRAFYLYDHHNYKPTFCRAHFISLSSMRMVAGIRKQLFFELKRLKLLPLSCKSIMDTNLNLFSHCWPMVLCAIVAGSYPGIGVTRDTCNIRKIRTKYFLFLKIHYFYLRTASVVPPLSVFLFAGPLHLQQSIIERFELGKTLMIE</sequence>
<evidence type="ECO:0000256" key="3">
    <source>
        <dbReference type="ARBA" id="ARBA00022840"/>
    </source>
</evidence>
<dbReference type="InterPro" id="IPR007502">
    <property type="entry name" value="Helicase-assoc_dom"/>
</dbReference>
<evidence type="ECO:0000313" key="9">
    <source>
        <dbReference type="Proteomes" id="UP000274756"/>
    </source>
</evidence>
<dbReference type="EMBL" id="UYYG01001156">
    <property type="protein sequence ID" value="VDN56556.1"/>
    <property type="molecule type" value="Genomic_DNA"/>
</dbReference>
<dbReference type="PANTHER" id="PTHR18934">
    <property type="entry name" value="ATP-DEPENDENT RNA HELICASE"/>
    <property type="match status" value="1"/>
</dbReference>
<dbReference type="InterPro" id="IPR011545">
    <property type="entry name" value="DEAD/DEAH_box_helicase_dom"/>
</dbReference>
<dbReference type="Proteomes" id="UP000038040">
    <property type="component" value="Unplaced"/>
</dbReference>
<keyword evidence="4" id="KW-1133">Transmembrane helix</keyword>
<keyword evidence="1" id="KW-0547">Nucleotide-binding</keyword>
<dbReference type="Gene3D" id="1.20.120.1080">
    <property type="match status" value="1"/>
</dbReference>
<dbReference type="SUPFAM" id="SSF52540">
    <property type="entry name" value="P-loop containing nucleoside triphosphate hydrolases"/>
    <property type="match status" value="1"/>
</dbReference>
<dbReference type="InterPro" id="IPR014001">
    <property type="entry name" value="Helicase_ATP-bd"/>
</dbReference>
<dbReference type="Pfam" id="PF00270">
    <property type="entry name" value="DEAD"/>
    <property type="match status" value="1"/>
</dbReference>
<feature type="domain" description="Helicase ATP-binding" evidence="5">
    <location>
        <begin position="32"/>
        <end position="197"/>
    </location>
</feature>